<dbReference type="InterPro" id="IPR001841">
    <property type="entry name" value="Znf_RING"/>
</dbReference>
<accession>A0ABR3FSW8</accession>
<feature type="compositionally biased region" description="Pro residues" evidence="5">
    <location>
        <begin position="1237"/>
        <end position="1251"/>
    </location>
</feature>
<feature type="compositionally biased region" description="Polar residues" evidence="5">
    <location>
        <begin position="188"/>
        <end position="227"/>
    </location>
</feature>
<comment type="caution">
    <text evidence="7">The sequence shown here is derived from an EMBL/GenBank/DDBJ whole genome shotgun (WGS) entry which is preliminary data.</text>
</comment>
<feature type="compositionally biased region" description="Acidic residues" evidence="5">
    <location>
        <begin position="916"/>
        <end position="928"/>
    </location>
</feature>
<feature type="region of interest" description="Disordered" evidence="5">
    <location>
        <begin position="1119"/>
        <end position="1200"/>
    </location>
</feature>
<dbReference type="PROSITE" id="PS50089">
    <property type="entry name" value="ZF_RING_2"/>
    <property type="match status" value="1"/>
</dbReference>
<feature type="compositionally biased region" description="Polar residues" evidence="5">
    <location>
        <begin position="281"/>
        <end position="301"/>
    </location>
</feature>
<evidence type="ECO:0000313" key="7">
    <source>
        <dbReference type="EMBL" id="KAL0578558.1"/>
    </source>
</evidence>
<feature type="compositionally biased region" description="Polar residues" evidence="5">
    <location>
        <begin position="485"/>
        <end position="502"/>
    </location>
</feature>
<name>A0ABR3FSW8_9AGAR</name>
<feature type="compositionally biased region" description="Acidic residues" evidence="5">
    <location>
        <begin position="1258"/>
        <end position="1270"/>
    </location>
</feature>
<dbReference type="PANTHER" id="PTHR45931:SF3">
    <property type="entry name" value="RING ZINC FINGER-CONTAINING PROTEIN"/>
    <property type="match status" value="1"/>
</dbReference>
<feature type="region of interest" description="Disordered" evidence="5">
    <location>
        <begin position="554"/>
        <end position="766"/>
    </location>
</feature>
<feature type="region of interest" description="Disordered" evidence="5">
    <location>
        <begin position="1050"/>
        <end position="1107"/>
    </location>
</feature>
<feature type="compositionally biased region" description="Basic and acidic residues" evidence="5">
    <location>
        <begin position="615"/>
        <end position="631"/>
    </location>
</feature>
<feature type="compositionally biased region" description="Basic residues" evidence="5">
    <location>
        <begin position="78"/>
        <end position="92"/>
    </location>
</feature>
<feature type="compositionally biased region" description="Low complexity" evidence="5">
    <location>
        <begin position="1126"/>
        <end position="1137"/>
    </location>
</feature>
<feature type="compositionally biased region" description="Polar residues" evidence="5">
    <location>
        <begin position="156"/>
        <end position="176"/>
    </location>
</feature>
<dbReference type="Proteomes" id="UP001465976">
    <property type="component" value="Unassembled WGS sequence"/>
</dbReference>
<feature type="compositionally biased region" description="Low complexity" evidence="5">
    <location>
        <begin position="1059"/>
        <end position="1068"/>
    </location>
</feature>
<feature type="region of interest" description="Disordered" evidence="5">
    <location>
        <begin position="778"/>
        <end position="818"/>
    </location>
</feature>
<keyword evidence="3" id="KW-0862">Zinc</keyword>
<evidence type="ECO:0000256" key="2">
    <source>
        <dbReference type="ARBA" id="ARBA00022771"/>
    </source>
</evidence>
<proteinExistence type="predicted"/>
<feature type="compositionally biased region" description="Basic and acidic residues" evidence="5">
    <location>
        <begin position="808"/>
        <end position="818"/>
    </location>
</feature>
<organism evidence="7 8">
    <name type="scientific">Marasmius crinis-equi</name>
    <dbReference type="NCBI Taxonomy" id="585013"/>
    <lineage>
        <taxon>Eukaryota</taxon>
        <taxon>Fungi</taxon>
        <taxon>Dikarya</taxon>
        <taxon>Basidiomycota</taxon>
        <taxon>Agaricomycotina</taxon>
        <taxon>Agaricomycetes</taxon>
        <taxon>Agaricomycetidae</taxon>
        <taxon>Agaricales</taxon>
        <taxon>Marasmiineae</taxon>
        <taxon>Marasmiaceae</taxon>
        <taxon>Marasmius</taxon>
    </lineage>
</organism>
<feature type="compositionally biased region" description="Pro residues" evidence="5">
    <location>
        <begin position="1069"/>
        <end position="1081"/>
    </location>
</feature>
<dbReference type="Pfam" id="PF13639">
    <property type="entry name" value="zf-RING_2"/>
    <property type="match status" value="1"/>
</dbReference>
<feature type="region of interest" description="Disordered" evidence="5">
    <location>
        <begin position="1225"/>
        <end position="1314"/>
    </location>
</feature>
<feature type="region of interest" description="Disordered" evidence="5">
    <location>
        <begin position="997"/>
        <end position="1037"/>
    </location>
</feature>
<evidence type="ECO:0000256" key="3">
    <source>
        <dbReference type="ARBA" id="ARBA00022833"/>
    </source>
</evidence>
<feature type="compositionally biased region" description="Low complexity" evidence="5">
    <location>
        <begin position="307"/>
        <end position="328"/>
    </location>
</feature>
<feature type="compositionally biased region" description="Low complexity" evidence="5">
    <location>
        <begin position="128"/>
        <end position="153"/>
    </location>
</feature>
<dbReference type="InterPro" id="IPR051834">
    <property type="entry name" value="RING_finger_E3_ligase"/>
</dbReference>
<feature type="compositionally biased region" description="Low complexity" evidence="5">
    <location>
        <begin position="390"/>
        <end position="410"/>
    </location>
</feature>
<feature type="compositionally biased region" description="Low complexity" evidence="5">
    <location>
        <begin position="859"/>
        <end position="881"/>
    </location>
</feature>
<feature type="compositionally biased region" description="Gly residues" evidence="5">
    <location>
        <begin position="580"/>
        <end position="614"/>
    </location>
</feature>
<feature type="compositionally biased region" description="Low complexity" evidence="5">
    <location>
        <begin position="1082"/>
        <end position="1093"/>
    </location>
</feature>
<dbReference type="Gene3D" id="3.30.40.10">
    <property type="entry name" value="Zinc/RING finger domain, C3HC4 (zinc finger)"/>
    <property type="match status" value="1"/>
</dbReference>
<feature type="compositionally biased region" description="Low complexity" evidence="5">
    <location>
        <begin position="634"/>
        <end position="650"/>
    </location>
</feature>
<feature type="compositionally biased region" description="Polar residues" evidence="5">
    <location>
        <begin position="427"/>
        <end position="444"/>
    </location>
</feature>
<gene>
    <name evidence="7" type="ORF">V5O48_003408</name>
</gene>
<reference evidence="7 8" key="1">
    <citation type="submission" date="2024-02" db="EMBL/GenBank/DDBJ databases">
        <title>A draft genome for the cacao thread blight pathogen Marasmius crinis-equi.</title>
        <authorList>
            <person name="Cohen S.P."/>
            <person name="Baruah I.K."/>
            <person name="Amoako-Attah I."/>
            <person name="Bukari Y."/>
            <person name="Meinhardt L.W."/>
            <person name="Bailey B.A."/>
        </authorList>
    </citation>
    <scope>NUCLEOTIDE SEQUENCE [LARGE SCALE GENOMIC DNA]</scope>
    <source>
        <strain evidence="7 8">GH-76</strain>
    </source>
</reference>
<evidence type="ECO:0000256" key="1">
    <source>
        <dbReference type="ARBA" id="ARBA00022723"/>
    </source>
</evidence>
<feature type="region of interest" description="Disordered" evidence="5">
    <location>
        <begin position="859"/>
        <end position="963"/>
    </location>
</feature>
<feature type="compositionally biased region" description="Basic and acidic residues" evidence="5">
    <location>
        <begin position="237"/>
        <end position="248"/>
    </location>
</feature>
<dbReference type="SMART" id="SM00184">
    <property type="entry name" value="RING"/>
    <property type="match status" value="1"/>
</dbReference>
<feature type="region of interest" description="Disordered" evidence="5">
    <location>
        <begin position="1"/>
        <end position="109"/>
    </location>
</feature>
<evidence type="ECO:0000259" key="6">
    <source>
        <dbReference type="PROSITE" id="PS50089"/>
    </source>
</evidence>
<evidence type="ECO:0000256" key="4">
    <source>
        <dbReference type="PROSITE-ProRule" id="PRU00175"/>
    </source>
</evidence>
<feature type="compositionally biased region" description="Low complexity" evidence="5">
    <location>
        <begin position="1226"/>
        <end position="1236"/>
    </location>
</feature>
<keyword evidence="8" id="KW-1185">Reference proteome</keyword>
<feature type="compositionally biased region" description="Low complexity" evidence="5">
    <location>
        <begin position="1167"/>
        <end position="1200"/>
    </location>
</feature>
<dbReference type="InterPro" id="IPR013083">
    <property type="entry name" value="Znf_RING/FYVE/PHD"/>
</dbReference>
<feature type="compositionally biased region" description="Low complexity" evidence="5">
    <location>
        <begin position="351"/>
        <end position="360"/>
    </location>
</feature>
<feature type="compositionally biased region" description="Low complexity" evidence="5">
    <location>
        <begin position="942"/>
        <end position="955"/>
    </location>
</feature>
<dbReference type="PANTHER" id="PTHR45931">
    <property type="entry name" value="SI:CH211-59O9.10"/>
    <property type="match status" value="1"/>
</dbReference>
<feature type="domain" description="RING-type" evidence="6">
    <location>
        <begin position="1401"/>
        <end position="1443"/>
    </location>
</feature>
<dbReference type="SUPFAM" id="SSF57850">
    <property type="entry name" value="RING/U-box"/>
    <property type="match status" value="1"/>
</dbReference>
<feature type="compositionally biased region" description="Low complexity" evidence="5">
    <location>
        <begin position="457"/>
        <end position="474"/>
    </location>
</feature>
<feature type="compositionally biased region" description="Low complexity" evidence="5">
    <location>
        <begin position="566"/>
        <end position="576"/>
    </location>
</feature>
<feature type="compositionally biased region" description="Polar residues" evidence="5">
    <location>
        <begin position="33"/>
        <end position="42"/>
    </location>
</feature>
<evidence type="ECO:0000256" key="5">
    <source>
        <dbReference type="SAM" id="MobiDB-lite"/>
    </source>
</evidence>
<protein>
    <recommendedName>
        <fullName evidence="6">RING-type domain-containing protein</fullName>
    </recommendedName>
</protein>
<keyword evidence="2 4" id="KW-0863">Zinc-finger</keyword>
<keyword evidence="1" id="KW-0479">Metal-binding</keyword>
<sequence length="1452" mass="149915">MGQSSSRVREVESPPSTSTPRRNPESGAEDGQDSVSSPSTSTRRGESSKRRSTVRRSIINLVKSPSKNDEPNTSSRRASGKRKSWLKSRRWSKAPAVMPNQAESEDVVADTHTATAATNGATTSATILPAIAPKETETTAAAATASVAIPMPATLEEQQPASHSDPTLDPEQQQPESVAPDAVMGDSPSITQNREELQTGSVPSTADESGETTVRSDSDPTQSSSFVPSPDTPIPPRHHDHEVQRAEVEDSIPPNPAEQNSPAQPLPHTDVSESAPERSETSPNSAQTASTPNTPSPQNRQFPPPGTLVVVQGVVHTTDVPRPASDSPSSPPSNPLPLHTDHQQHSQTQASTRLSDSGLGSRRRRSVSNASRRRSDVGSSTRNRLSALFGGSSSSRPASMASGRPSSSASNTVPDESQLPAEVPAAISSSSSTDPAAVASTSRLASDESSDTLTTAADVNVSSSGSSSDAGSSSTNEGREDSESDATTVSATTEGISGSVSNEDGGHTRGADRNPQTQTPPPPSGGGMISSSSIDVLGTLLSVAAAATAASLLTGSSDPILPPTAPNASAPRSASPSPGPGLGLGPDPFGLGGIGLGGGGAGNAGVGMGVGAGGRTERVRQAWGNIRERLGLRPSSGSASAPASPTPTGTEFSIDPHGAGTGAGATGRDESVPLLSDIDGRRSELESQTSAPPPPPPRAPTMEARDRMLAEMTRAFQLGLGLNGPAPSTGTGGDDTLGADGSREGHEGGGFGLGRPRFGELPPEGSFERFLVDLQTDLRVALGGGEQPHQPSQQPRQDVEEPEDDERETNRDHDREDIDELYRLIAEAEQEVRQRQRMIAERHAALRALVSGAAAALGDNANTTSTSTAQPRSPPATTAPSSSPPPPSPAVDRRARVDTAPDSDDEHDASMPSLEDVSDTEDSDSEDEAPARNLPAMNRNNAASTSAAAPSSPATERTEASLARLSSMIDRAASSDGNRTVNSLTDALNRRRALGIGRTPPVAPVSAPAVASPQPPPPLEPVRESPTTQAPLLASPASVPRSLLDEVLSLGAEQSATSAPTPTALPFTNPAPPAPTSPPEPSTTTATTTTTRPQAGSRNAIEDGTGRINWWRLYRFPPIAAPPPRGLAAPGAGARAGNDATQAQAQAPPLNASPLQDSPALQPDMASVTASPNVPVPSSNPNENQTSPQASPPQQAASAPTTVVPVIVVGLQSVNLAFLGPGAGPGPTHAAPTDGAVPPPAAFPPPPPPHAAPTVADGTEEAVAGDEAEDGSGTGENRHHRRWPSRAAEALRNLRPGRRPQPRPGAGLLPPDMLDGPGSRTFLIYVIGGYYPPDHHIVTGDPDTLDSFEALLDIAELLGQVKPPTASKEDIERSGLEVIKATQVGQYEQEKKISSNCTERCLICLEDYHKEDDVRVLTCHHAFHMDCVDKWLQEGKNNCPACRGAGVATGSS</sequence>
<dbReference type="EMBL" id="JBAHYK010000093">
    <property type="protein sequence ID" value="KAL0578558.1"/>
    <property type="molecule type" value="Genomic_DNA"/>
</dbReference>
<feature type="region of interest" description="Disordered" evidence="5">
    <location>
        <begin position="128"/>
        <end position="532"/>
    </location>
</feature>
<evidence type="ECO:0000313" key="8">
    <source>
        <dbReference type="Proteomes" id="UP001465976"/>
    </source>
</evidence>